<dbReference type="Proteomes" id="UP001172083">
    <property type="component" value="Unassembled WGS sequence"/>
</dbReference>
<proteinExistence type="predicted"/>
<dbReference type="RefSeq" id="WP_346762124.1">
    <property type="nucleotide sequence ID" value="NZ_JAUJEB010000010.1"/>
</dbReference>
<dbReference type="SUPFAM" id="SSF46626">
    <property type="entry name" value="Cytochrome c"/>
    <property type="match status" value="1"/>
</dbReference>
<sequence>MNKRFFLIITGFLIVILLVFSYFADRRRIDEKSMVQSDQSNLNQGVSVVMKPVDDETGLIIGPGFNLVKTNCLGCHSGKLITQNRANREAWKATIRWMQQTQNLWDLGENEPKILDYLSKNYAPQQMGRRAPLQDVEWYDLQE</sequence>
<gene>
    <name evidence="2" type="ORF">QQ020_32250</name>
</gene>
<keyword evidence="1" id="KW-0812">Transmembrane</keyword>
<reference evidence="2" key="1">
    <citation type="submission" date="2023-06" db="EMBL/GenBank/DDBJ databases">
        <title>Genomic of Agaribacillus aureum.</title>
        <authorList>
            <person name="Wang G."/>
        </authorList>
    </citation>
    <scope>NUCLEOTIDE SEQUENCE</scope>
    <source>
        <strain evidence="2">BMA12</strain>
    </source>
</reference>
<organism evidence="2 3">
    <name type="scientific">Agaribacillus aureus</name>
    <dbReference type="NCBI Taxonomy" id="3051825"/>
    <lineage>
        <taxon>Bacteria</taxon>
        <taxon>Pseudomonadati</taxon>
        <taxon>Bacteroidota</taxon>
        <taxon>Cytophagia</taxon>
        <taxon>Cytophagales</taxon>
        <taxon>Splendidivirgaceae</taxon>
        <taxon>Agaribacillus</taxon>
    </lineage>
</organism>
<dbReference type="EMBL" id="JAUJEB010000010">
    <property type="protein sequence ID" value="MDN5216787.1"/>
    <property type="molecule type" value="Genomic_DNA"/>
</dbReference>
<evidence type="ECO:0000256" key="1">
    <source>
        <dbReference type="SAM" id="Phobius"/>
    </source>
</evidence>
<feature type="transmembrane region" description="Helical" evidence="1">
    <location>
        <begin position="6"/>
        <end position="24"/>
    </location>
</feature>
<protein>
    <recommendedName>
        <fullName evidence="4">Monoheme cytochrome c</fullName>
    </recommendedName>
</protein>
<evidence type="ECO:0008006" key="4">
    <source>
        <dbReference type="Google" id="ProtNLM"/>
    </source>
</evidence>
<name>A0ABT8LG98_9BACT</name>
<dbReference type="InterPro" id="IPR036909">
    <property type="entry name" value="Cyt_c-like_dom_sf"/>
</dbReference>
<evidence type="ECO:0000313" key="2">
    <source>
        <dbReference type="EMBL" id="MDN5216787.1"/>
    </source>
</evidence>
<evidence type="ECO:0000313" key="3">
    <source>
        <dbReference type="Proteomes" id="UP001172083"/>
    </source>
</evidence>
<keyword evidence="1" id="KW-1133">Transmembrane helix</keyword>
<keyword evidence="1" id="KW-0472">Membrane</keyword>
<dbReference type="Gene3D" id="1.10.760.10">
    <property type="entry name" value="Cytochrome c-like domain"/>
    <property type="match status" value="1"/>
</dbReference>
<comment type="caution">
    <text evidence="2">The sequence shown here is derived from an EMBL/GenBank/DDBJ whole genome shotgun (WGS) entry which is preliminary data.</text>
</comment>
<accession>A0ABT8LG98</accession>
<keyword evidence="3" id="KW-1185">Reference proteome</keyword>